<keyword evidence="7 8" id="KW-0472">Membrane</keyword>
<proteinExistence type="predicted"/>
<feature type="transmembrane region" description="Helical" evidence="8">
    <location>
        <begin position="61"/>
        <end position="82"/>
    </location>
</feature>
<evidence type="ECO:0000256" key="4">
    <source>
        <dbReference type="ARBA" id="ARBA00022741"/>
    </source>
</evidence>
<evidence type="ECO:0000313" key="10">
    <source>
        <dbReference type="EMBL" id="GAA4208288.1"/>
    </source>
</evidence>
<evidence type="ECO:0000313" key="11">
    <source>
        <dbReference type="Proteomes" id="UP001501251"/>
    </source>
</evidence>
<dbReference type="Proteomes" id="UP001501251">
    <property type="component" value="Unassembled WGS sequence"/>
</dbReference>
<keyword evidence="6" id="KW-0051">Antiviral defense</keyword>
<sequence length="171" mass="18284">MHWMRQKPQKLTNQDLDGALAVMISFQNYVQHADGKVSVLAVAHAGAAATVAAQAGSAARLAHAGLVAGNALLGLFLLGFLVSGYHMLQTIRPVLRPPSTRSRYGITGVAGHLPPAADEDVATRIDEAWAMTRLLAQIAERKYRHVSSALPWTGLTLVSAISLTVLIATWR</sequence>
<protein>
    <recommendedName>
        <fullName evidence="9">Pycsar effector protein domain-containing protein</fullName>
    </recommendedName>
</protein>
<evidence type="ECO:0000256" key="3">
    <source>
        <dbReference type="ARBA" id="ARBA00022692"/>
    </source>
</evidence>
<evidence type="ECO:0000256" key="7">
    <source>
        <dbReference type="ARBA" id="ARBA00023136"/>
    </source>
</evidence>
<evidence type="ECO:0000256" key="6">
    <source>
        <dbReference type="ARBA" id="ARBA00023118"/>
    </source>
</evidence>
<evidence type="ECO:0000256" key="2">
    <source>
        <dbReference type="ARBA" id="ARBA00022475"/>
    </source>
</evidence>
<evidence type="ECO:0000256" key="8">
    <source>
        <dbReference type="SAM" id="Phobius"/>
    </source>
</evidence>
<evidence type="ECO:0000259" key="9">
    <source>
        <dbReference type="Pfam" id="PF18967"/>
    </source>
</evidence>
<evidence type="ECO:0000256" key="5">
    <source>
        <dbReference type="ARBA" id="ARBA00022989"/>
    </source>
</evidence>
<keyword evidence="11" id="KW-1185">Reference proteome</keyword>
<keyword evidence="3 8" id="KW-0812">Transmembrane</keyword>
<comment type="subcellular location">
    <subcellularLocation>
        <location evidence="1">Cell membrane</location>
    </subcellularLocation>
</comment>
<evidence type="ECO:0000256" key="1">
    <source>
        <dbReference type="ARBA" id="ARBA00004236"/>
    </source>
</evidence>
<dbReference type="EMBL" id="BAABAQ010000018">
    <property type="protein sequence ID" value="GAA4208288.1"/>
    <property type="molecule type" value="Genomic_DNA"/>
</dbReference>
<reference evidence="11" key="1">
    <citation type="journal article" date="2019" name="Int. J. Syst. Evol. Microbiol.">
        <title>The Global Catalogue of Microorganisms (GCM) 10K type strain sequencing project: providing services to taxonomists for standard genome sequencing and annotation.</title>
        <authorList>
            <consortium name="The Broad Institute Genomics Platform"/>
            <consortium name="The Broad Institute Genome Sequencing Center for Infectious Disease"/>
            <person name="Wu L."/>
            <person name="Ma J."/>
        </authorList>
    </citation>
    <scope>NUCLEOTIDE SEQUENCE [LARGE SCALE GENOMIC DNA]</scope>
    <source>
        <strain evidence="11">JCM 17388</strain>
    </source>
</reference>
<gene>
    <name evidence="10" type="ORF">GCM10022252_73230</name>
</gene>
<accession>A0ABP8BJB0</accession>
<comment type="caution">
    <text evidence="10">The sequence shown here is derived from an EMBL/GenBank/DDBJ whole genome shotgun (WGS) entry which is preliminary data.</text>
</comment>
<keyword evidence="5 8" id="KW-1133">Transmembrane helix</keyword>
<dbReference type="Pfam" id="PF18967">
    <property type="entry name" value="PycTM"/>
    <property type="match status" value="1"/>
</dbReference>
<organism evidence="10 11">
    <name type="scientific">Streptosporangium oxazolinicum</name>
    <dbReference type="NCBI Taxonomy" id="909287"/>
    <lineage>
        <taxon>Bacteria</taxon>
        <taxon>Bacillati</taxon>
        <taxon>Actinomycetota</taxon>
        <taxon>Actinomycetes</taxon>
        <taxon>Streptosporangiales</taxon>
        <taxon>Streptosporangiaceae</taxon>
        <taxon>Streptosporangium</taxon>
    </lineage>
</organism>
<feature type="transmembrane region" description="Helical" evidence="8">
    <location>
        <begin position="37"/>
        <end position="55"/>
    </location>
</feature>
<dbReference type="InterPro" id="IPR043760">
    <property type="entry name" value="PycTM_dom"/>
</dbReference>
<keyword evidence="4" id="KW-0547">Nucleotide-binding</keyword>
<feature type="transmembrane region" description="Helical" evidence="8">
    <location>
        <begin position="149"/>
        <end position="170"/>
    </location>
</feature>
<feature type="domain" description="Pycsar effector protein" evidence="9">
    <location>
        <begin position="24"/>
        <end position="167"/>
    </location>
</feature>
<name>A0ABP8BJB0_9ACTN</name>
<keyword evidence="2" id="KW-1003">Cell membrane</keyword>